<dbReference type="GO" id="GO:0052717">
    <property type="term" value="F:tRNA-specific adenosine-34 deaminase activity"/>
    <property type="evidence" value="ECO:0007669"/>
    <property type="project" value="UniProtKB-UniRule"/>
</dbReference>
<accession>A0A4Q0T0V2</accession>
<dbReference type="EMBL" id="RDSM01000002">
    <property type="protein sequence ID" value="RXH56372.1"/>
    <property type="molecule type" value="Genomic_DNA"/>
</dbReference>
<proteinExistence type="inferred from homology"/>
<dbReference type="GO" id="GO:0002100">
    <property type="term" value="P:tRNA wobble adenosine to inosine editing"/>
    <property type="evidence" value="ECO:0007669"/>
    <property type="project" value="UniProtKB-UniRule"/>
</dbReference>
<gene>
    <name evidence="8" type="primary">tadA</name>
    <name evidence="11" type="ORF">GRAN_3229</name>
</gene>
<reference evidence="12" key="2">
    <citation type="submission" date="2019-02" db="EMBL/GenBank/DDBJ databases">
        <title>Granulicella sibirica sp. nov., a psychrotolerant acidobacterium isolated from an organic soil layer in forested tundra, West Siberia.</title>
        <authorList>
            <person name="Oshkin I.Y."/>
            <person name="Kulichevskaya I.S."/>
            <person name="Rijpstra W.I.C."/>
            <person name="Sinninghe Damste J.S."/>
            <person name="Rakitin A.L."/>
            <person name="Ravin N.V."/>
            <person name="Dedysh S.N."/>
        </authorList>
    </citation>
    <scope>NUCLEOTIDE SEQUENCE [LARGE SCALE GENOMIC DNA]</scope>
    <source>
        <strain evidence="12">AF10</strain>
    </source>
</reference>
<dbReference type="NCBIfam" id="NF008113">
    <property type="entry name" value="PRK10860.1"/>
    <property type="match status" value="1"/>
</dbReference>
<dbReference type="PROSITE" id="PS51747">
    <property type="entry name" value="CYT_DCMP_DEAMINASES_2"/>
    <property type="match status" value="1"/>
</dbReference>
<evidence type="ECO:0000313" key="11">
    <source>
        <dbReference type="EMBL" id="RXH56372.1"/>
    </source>
</evidence>
<dbReference type="HAMAP" id="MF_00972">
    <property type="entry name" value="tRNA_aden_deaminase"/>
    <property type="match status" value="1"/>
</dbReference>
<evidence type="ECO:0000259" key="10">
    <source>
        <dbReference type="PROSITE" id="PS51747"/>
    </source>
</evidence>
<feature type="region of interest" description="Disordered" evidence="9">
    <location>
        <begin position="154"/>
        <end position="191"/>
    </location>
</feature>
<feature type="active site" description="Proton donor" evidence="8">
    <location>
        <position position="54"/>
    </location>
</feature>
<evidence type="ECO:0000256" key="5">
    <source>
        <dbReference type="ARBA" id="ARBA00022801"/>
    </source>
</evidence>
<dbReference type="EC" id="3.5.4.33" evidence="8"/>
<comment type="similarity">
    <text evidence="1">Belongs to the cytidine and deoxycytidylate deaminase family. ADAT2 subfamily.</text>
</comment>
<keyword evidence="12" id="KW-1185">Reference proteome</keyword>
<dbReference type="PROSITE" id="PS00903">
    <property type="entry name" value="CYT_DCMP_DEAMINASES_1"/>
    <property type="match status" value="1"/>
</dbReference>
<comment type="catalytic activity">
    <reaction evidence="7 8">
        <text>adenosine(34) in tRNA + H2O + H(+) = inosine(34) in tRNA + NH4(+)</text>
        <dbReference type="Rhea" id="RHEA:43168"/>
        <dbReference type="Rhea" id="RHEA-COMP:10373"/>
        <dbReference type="Rhea" id="RHEA-COMP:10374"/>
        <dbReference type="ChEBI" id="CHEBI:15377"/>
        <dbReference type="ChEBI" id="CHEBI:15378"/>
        <dbReference type="ChEBI" id="CHEBI:28938"/>
        <dbReference type="ChEBI" id="CHEBI:74411"/>
        <dbReference type="ChEBI" id="CHEBI:82852"/>
        <dbReference type="EC" id="3.5.4.33"/>
    </reaction>
</comment>
<dbReference type="InterPro" id="IPR002125">
    <property type="entry name" value="CMP_dCMP_dom"/>
</dbReference>
<feature type="compositionally biased region" description="Basic residues" evidence="9">
    <location>
        <begin position="175"/>
        <end position="185"/>
    </location>
</feature>
<evidence type="ECO:0000256" key="2">
    <source>
        <dbReference type="ARBA" id="ARBA00011738"/>
    </source>
</evidence>
<dbReference type="CDD" id="cd01285">
    <property type="entry name" value="nucleoside_deaminase"/>
    <property type="match status" value="1"/>
</dbReference>
<dbReference type="Pfam" id="PF11373">
    <property type="entry name" value="DUF3175"/>
    <property type="match status" value="1"/>
</dbReference>
<dbReference type="InterPro" id="IPR021513">
    <property type="entry name" value="Phage_RSL1_Orf186"/>
</dbReference>
<comment type="function">
    <text evidence="8">Catalyzes the deamination of adenosine to inosine at the wobble position 34 of tRNA(Arg2).</text>
</comment>
<feature type="binding site" evidence="8">
    <location>
        <position position="52"/>
    </location>
    <ligand>
        <name>Zn(2+)</name>
        <dbReference type="ChEBI" id="CHEBI:29105"/>
        <note>catalytic</note>
    </ligand>
</feature>
<sequence length="279" mass="29771">MTDEAHLQAAIAEARAAEQSGEVPVGAVIVHNGEILATGQNRVIRDADPTAHAEIVALRAAGRALNNYRLEHCTLYTTLEPCAMCAGAILHARIERLVYAASDPKAGACGSALSVMNHPLLNHRVQVEPGLLAEECGAMLTAFFRSRRKAANAQPAMGIQPHESTAEASPVTTKKAAKKTPKKWSAKINTDSTHPDHGLFLEDAESIAKALATKEVSPKGPASGMRMLNFYINRAGKNLPADRHRELEKAKEILSGIIANQKPSAPSATKRATRKTAVS</sequence>
<comment type="subunit">
    <text evidence="2 8">Homodimer.</text>
</comment>
<evidence type="ECO:0000256" key="6">
    <source>
        <dbReference type="ARBA" id="ARBA00022833"/>
    </source>
</evidence>
<evidence type="ECO:0000256" key="8">
    <source>
        <dbReference type="HAMAP-Rule" id="MF_00972"/>
    </source>
</evidence>
<comment type="caution">
    <text evidence="11">The sequence shown here is derived from an EMBL/GenBank/DDBJ whole genome shotgun (WGS) entry which is preliminary data.</text>
</comment>
<keyword evidence="4 8" id="KW-0479">Metal-binding</keyword>
<dbReference type="Proteomes" id="UP000289437">
    <property type="component" value="Unassembled WGS sequence"/>
</dbReference>
<evidence type="ECO:0000256" key="1">
    <source>
        <dbReference type="ARBA" id="ARBA00010669"/>
    </source>
</evidence>
<feature type="compositionally biased region" description="Polar residues" evidence="9">
    <location>
        <begin position="162"/>
        <end position="171"/>
    </location>
</feature>
<evidence type="ECO:0000256" key="7">
    <source>
        <dbReference type="ARBA" id="ARBA00048045"/>
    </source>
</evidence>
<feature type="region of interest" description="Disordered" evidence="9">
    <location>
        <begin position="258"/>
        <end position="279"/>
    </location>
</feature>
<feature type="domain" description="CMP/dCMP-type deaminase" evidence="10">
    <location>
        <begin position="1"/>
        <end position="128"/>
    </location>
</feature>
<dbReference type="AlphaFoldDB" id="A0A4Q0T0V2"/>
<dbReference type="SUPFAM" id="SSF53927">
    <property type="entry name" value="Cytidine deaminase-like"/>
    <property type="match status" value="1"/>
</dbReference>
<dbReference type="InterPro" id="IPR028883">
    <property type="entry name" value="tRNA_aden_deaminase"/>
</dbReference>
<evidence type="ECO:0000256" key="4">
    <source>
        <dbReference type="ARBA" id="ARBA00022723"/>
    </source>
</evidence>
<comment type="cofactor">
    <cofactor evidence="8">
        <name>Zn(2+)</name>
        <dbReference type="ChEBI" id="CHEBI:29105"/>
    </cofactor>
    <text evidence="8">Binds 1 zinc ion per subunit.</text>
</comment>
<dbReference type="OrthoDB" id="9802676at2"/>
<dbReference type="InterPro" id="IPR016192">
    <property type="entry name" value="APOBEC/CMP_deaminase_Zn-bd"/>
</dbReference>
<name>A0A4Q0T0V2_9BACT</name>
<dbReference type="PANTHER" id="PTHR11079:SF202">
    <property type="entry name" value="TRNA-SPECIFIC ADENOSINE DEAMINASE"/>
    <property type="match status" value="1"/>
</dbReference>
<feature type="binding site" evidence="8">
    <location>
        <position position="85"/>
    </location>
    <ligand>
        <name>Zn(2+)</name>
        <dbReference type="ChEBI" id="CHEBI:29105"/>
        <note>catalytic</note>
    </ligand>
</feature>
<dbReference type="InterPro" id="IPR016193">
    <property type="entry name" value="Cytidine_deaminase-like"/>
</dbReference>
<dbReference type="FunFam" id="3.40.140.10:FF:000005">
    <property type="entry name" value="tRNA-specific adenosine deaminase"/>
    <property type="match status" value="1"/>
</dbReference>
<organism evidence="11 12">
    <name type="scientific">Granulicella sibirica</name>
    <dbReference type="NCBI Taxonomy" id="2479048"/>
    <lineage>
        <taxon>Bacteria</taxon>
        <taxon>Pseudomonadati</taxon>
        <taxon>Acidobacteriota</taxon>
        <taxon>Terriglobia</taxon>
        <taxon>Terriglobales</taxon>
        <taxon>Acidobacteriaceae</taxon>
        <taxon>Granulicella</taxon>
    </lineage>
</organism>
<evidence type="ECO:0000313" key="12">
    <source>
        <dbReference type="Proteomes" id="UP000289437"/>
    </source>
</evidence>
<reference evidence="11 12" key="1">
    <citation type="submission" date="2018-11" db="EMBL/GenBank/DDBJ databases">
        <authorList>
            <person name="Mardanov A.V."/>
            <person name="Ravin N.V."/>
            <person name="Dedysh S.N."/>
        </authorList>
    </citation>
    <scope>NUCLEOTIDE SEQUENCE [LARGE SCALE GENOMIC DNA]</scope>
    <source>
        <strain evidence="11 12">AF10</strain>
    </source>
</reference>
<dbReference type="Pfam" id="PF00383">
    <property type="entry name" value="dCMP_cyt_deam_1"/>
    <property type="match status" value="1"/>
</dbReference>
<evidence type="ECO:0000256" key="9">
    <source>
        <dbReference type="SAM" id="MobiDB-lite"/>
    </source>
</evidence>
<dbReference type="RefSeq" id="WP_128913844.1">
    <property type="nucleotide sequence ID" value="NZ_RDSM01000002.1"/>
</dbReference>
<keyword evidence="3 8" id="KW-0819">tRNA processing</keyword>
<keyword evidence="5 8" id="KW-0378">Hydrolase</keyword>
<evidence type="ECO:0000256" key="3">
    <source>
        <dbReference type="ARBA" id="ARBA00022694"/>
    </source>
</evidence>
<keyword evidence="6 8" id="KW-0862">Zinc</keyword>
<protein>
    <recommendedName>
        <fullName evidence="8">tRNA-specific adenosine deaminase</fullName>
        <ecNumber evidence="8">3.5.4.33</ecNumber>
    </recommendedName>
</protein>
<dbReference type="GO" id="GO:0008270">
    <property type="term" value="F:zinc ion binding"/>
    <property type="evidence" value="ECO:0007669"/>
    <property type="project" value="UniProtKB-UniRule"/>
</dbReference>
<feature type="binding site" evidence="8">
    <location>
        <position position="82"/>
    </location>
    <ligand>
        <name>Zn(2+)</name>
        <dbReference type="ChEBI" id="CHEBI:29105"/>
        <note>catalytic</note>
    </ligand>
</feature>
<dbReference type="PANTHER" id="PTHR11079">
    <property type="entry name" value="CYTOSINE DEAMINASE FAMILY MEMBER"/>
    <property type="match status" value="1"/>
</dbReference>
<dbReference type="Gene3D" id="3.40.140.10">
    <property type="entry name" value="Cytidine Deaminase, domain 2"/>
    <property type="match status" value="1"/>
</dbReference>